<dbReference type="CDD" id="cd16387">
    <property type="entry name" value="ParB_N_Srx"/>
    <property type="match status" value="1"/>
</dbReference>
<protein>
    <submittedName>
        <fullName evidence="1">DGQHR domain</fullName>
    </submittedName>
</protein>
<reference evidence="1 2" key="1">
    <citation type="submission" date="2018-06" db="EMBL/GenBank/DDBJ databases">
        <authorList>
            <consortium name="Pathogen Informatics"/>
            <person name="Doyle S."/>
        </authorList>
    </citation>
    <scope>NUCLEOTIDE SEQUENCE [LARGE SCALE GENOMIC DNA]</scope>
    <source>
        <strain evidence="1 2">NCTC6133</strain>
    </source>
</reference>
<dbReference type="AlphaFoldDB" id="A0A2W2NLQ3"/>
<evidence type="ECO:0000313" key="1">
    <source>
        <dbReference type="EMBL" id="SUK37582.1"/>
    </source>
</evidence>
<dbReference type="Proteomes" id="UP000255091">
    <property type="component" value="Unassembled WGS sequence"/>
</dbReference>
<dbReference type="Gene3D" id="3.90.1530.10">
    <property type="entry name" value="Conserved hypothetical protein from pyrococcus furiosus pfu- 392566-001, ParB domain"/>
    <property type="match status" value="1"/>
</dbReference>
<dbReference type="InterPro" id="IPR036086">
    <property type="entry name" value="ParB/Sulfiredoxin_sf"/>
</dbReference>
<sequence>MYNQQLPVHRLQTDMSYQSPVQERQVRKIVNKFDSKKLHTIVVSKRKDGSFYIIDGQHRVEALKELNISFIEATVHENLTIEEEAEMYYGVNDRPSKNANSKGKSRLRFKEPVAVAIDETVKSVGLEIDYEKSASTKGYIKAYDALQSIYKGNGANHLGLVLEIIKDSFGEDTRNYQSFILRGFSKLLKVYLHEVDLNFLVKKLQNIGYEGFILEINKKHAGFKTKKECLPFVVVDIYNKNRRQKNQLDKMKLHV</sequence>
<evidence type="ECO:0000313" key="2">
    <source>
        <dbReference type="Proteomes" id="UP000255091"/>
    </source>
</evidence>
<gene>
    <name evidence="1" type="ORF">NCTC6133_00999</name>
</gene>
<name>A0A2W2NLQ3_STAAU</name>
<dbReference type="EMBL" id="UHAP01000001">
    <property type="protein sequence ID" value="SUK37582.1"/>
    <property type="molecule type" value="Genomic_DNA"/>
</dbReference>
<proteinExistence type="predicted"/>
<accession>A0A2W2NLQ3</accession>
<dbReference type="Pfam" id="PF20188">
    <property type="entry name" value="DUF6551"/>
    <property type="match status" value="1"/>
</dbReference>
<dbReference type="SUPFAM" id="SSF110849">
    <property type="entry name" value="ParB/Sulfiredoxin"/>
    <property type="match status" value="1"/>
</dbReference>
<organism evidence="1 2">
    <name type="scientific">Staphylococcus aureus</name>
    <dbReference type="NCBI Taxonomy" id="1280"/>
    <lineage>
        <taxon>Bacteria</taxon>
        <taxon>Bacillati</taxon>
        <taxon>Bacillota</taxon>
        <taxon>Bacilli</taxon>
        <taxon>Bacillales</taxon>
        <taxon>Staphylococcaceae</taxon>
        <taxon>Staphylococcus</taxon>
    </lineage>
</organism>
<dbReference type="InterPro" id="IPR046681">
    <property type="entry name" value="DUF6551"/>
</dbReference>
<dbReference type="RefSeq" id="WP_000282677.1">
    <property type="nucleotide sequence ID" value="NZ_AP020320.1"/>
</dbReference>